<evidence type="ECO:0000256" key="5">
    <source>
        <dbReference type="ARBA" id="ARBA00023136"/>
    </source>
</evidence>
<evidence type="ECO:0000256" key="2">
    <source>
        <dbReference type="ARBA" id="ARBA00022448"/>
    </source>
</evidence>
<dbReference type="EMBL" id="AGJK01000301">
    <property type="protein sequence ID" value="EHP85907.1"/>
    <property type="molecule type" value="Genomic_DNA"/>
</dbReference>
<keyword evidence="5" id="KW-0472">Membrane</keyword>
<evidence type="ECO:0000256" key="3">
    <source>
        <dbReference type="ARBA" id="ARBA00022475"/>
    </source>
</evidence>
<keyword evidence="2" id="KW-0813">Transport</keyword>
<comment type="caution">
    <text evidence="6">The sequence shown here is derived from an EMBL/GenBank/DDBJ whole genome shotgun (WGS) entry which is preliminary data.</text>
</comment>
<reference evidence="6 7" key="1">
    <citation type="submission" date="2011-09" db="EMBL/GenBank/DDBJ databases">
        <title>The draft genome of Methylobacterium extorquens DSM 13060.</title>
        <authorList>
            <consortium name="US DOE Joint Genome Institute (JGI-PGF)"/>
            <person name="Lucas S."/>
            <person name="Han J."/>
            <person name="Lapidus A."/>
            <person name="Cheng J.-F."/>
            <person name="Goodwin L."/>
            <person name="Pitluck S."/>
            <person name="Peters L."/>
            <person name="Land M.L."/>
            <person name="Hauser L."/>
            <person name="Koskimaki J."/>
            <person name="Halonen O."/>
            <person name="Pirttila A."/>
            <person name="Frank C."/>
            <person name="Woyke T.J."/>
        </authorList>
    </citation>
    <scope>NUCLEOTIDE SEQUENCE [LARGE SCALE GENOMIC DNA]</scope>
    <source>
        <strain evidence="6 7">DSM 13060</strain>
    </source>
</reference>
<gene>
    <name evidence="6" type="ORF">MetexDRAFT_5774</name>
</gene>
<dbReference type="PANTHER" id="PTHR42788:SF17">
    <property type="entry name" value="ALIPHATIC SULFONATES IMPORT ATP-BINDING PROTEIN SSUB"/>
    <property type="match status" value="1"/>
</dbReference>
<accession>H1KT11</accession>
<dbReference type="PATRIC" id="fig|882800.3.peg.5596"/>
<evidence type="ECO:0000256" key="1">
    <source>
        <dbReference type="ARBA" id="ARBA00005417"/>
    </source>
</evidence>
<evidence type="ECO:0000313" key="6">
    <source>
        <dbReference type="EMBL" id="EHP85907.1"/>
    </source>
</evidence>
<proteinExistence type="inferred from homology"/>
<dbReference type="AlphaFoldDB" id="H1KT11"/>
<dbReference type="InterPro" id="IPR027417">
    <property type="entry name" value="P-loop_NTPase"/>
</dbReference>
<sequence length="106" mass="11465">MALARALVSRPALLALDEPLGALDALTRIEMQAMIERIWEAQGFTAILVTHDVGEAVAMADRILVVEEGAIALDVAVDVPRPRRRGDPALAELEGRILDRLLGHHA</sequence>
<organism evidence="6 7">
    <name type="scientific">Methylorubrum extorquens DSM 13060</name>
    <dbReference type="NCBI Taxonomy" id="882800"/>
    <lineage>
        <taxon>Bacteria</taxon>
        <taxon>Pseudomonadati</taxon>
        <taxon>Pseudomonadota</taxon>
        <taxon>Alphaproteobacteria</taxon>
        <taxon>Hyphomicrobiales</taxon>
        <taxon>Methylobacteriaceae</taxon>
        <taxon>Methylorubrum</taxon>
    </lineage>
</organism>
<evidence type="ECO:0000256" key="4">
    <source>
        <dbReference type="ARBA" id="ARBA00022967"/>
    </source>
</evidence>
<evidence type="ECO:0000313" key="7">
    <source>
        <dbReference type="Proteomes" id="UP000004382"/>
    </source>
</evidence>
<dbReference type="PANTHER" id="PTHR42788">
    <property type="entry name" value="TAURINE IMPORT ATP-BINDING PROTEIN-RELATED"/>
    <property type="match status" value="1"/>
</dbReference>
<keyword evidence="3" id="KW-1003">Cell membrane</keyword>
<protein>
    <submittedName>
        <fullName evidence="6">ABC transporter related protein</fullName>
    </submittedName>
</protein>
<dbReference type="Gene3D" id="3.40.50.300">
    <property type="entry name" value="P-loop containing nucleotide triphosphate hydrolases"/>
    <property type="match status" value="1"/>
</dbReference>
<keyword evidence="4" id="KW-1278">Translocase</keyword>
<dbReference type="InterPro" id="IPR050166">
    <property type="entry name" value="ABC_transporter_ATP-bind"/>
</dbReference>
<dbReference type="SUPFAM" id="SSF52540">
    <property type="entry name" value="P-loop containing nucleoside triphosphate hydrolases"/>
    <property type="match status" value="1"/>
</dbReference>
<dbReference type="Proteomes" id="UP000004382">
    <property type="component" value="Unassembled WGS sequence"/>
</dbReference>
<comment type="similarity">
    <text evidence="1">Belongs to the ABC transporter superfamily.</text>
</comment>
<name>H1KT11_METEX</name>